<dbReference type="Proteomes" id="UP001247754">
    <property type="component" value="Unassembled WGS sequence"/>
</dbReference>
<evidence type="ECO:0000313" key="2">
    <source>
        <dbReference type="EMBL" id="MDR5651200.1"/>
    </source>
</evidence>
<dbReference type="RefSeq" id="WP_310455270.1">
    <property type="nucleotide sequence ID" value="NZ_JAVKPH010000001.1"/>
</dbReference>
<gene>
    <name evidence="2" type="ORF">RGD00_01160</name>
</gene>
<protein>
    <submittedName>
        <fullName evidence="2">EthD domain-containing protein</fullName>
    </submittedName>
</protein>
<dbReference type="Pfam" id="PF07110">
    <property type="entry name" value="EthD"/>
    <property type="match status" value="1"/>
</dbReference>
<feature type="domain" description="EthD" evidence="1">
    <location>
        <begin position="11"/>
        <end position="100"/>
    </location>
</feature>
<dbReference type="InterPro" id="IPR011008">
    <property type="entry name" value="Dimeric_a/b-barrel"/>
</dbReference>
<dbReference type="Gene3D" id="3.30.70.100">
    <property type="match status" value="1"/>
</dbReference>
<name>A0ABU1F2V5_9RHOB</name>
<organism evidence="2 3">
    <name type="scientific">Ruixingdingia sedimenti</name>
    <dbReference type="NCBI Taxonomy" id="3073604"/>
    <lineage>
        <taxon>Bacteria</taxon>
        <taxon>Pseudomonadati</taxon>
        <taxon>Pseudomonadota</taxon>
        <taxon>Alphaproteobacteria</taxon>
        <taxon>Rhodobacterales</taxon>
        <taxon>Paracoccaceae</taxon>
        <taxon>Ruixingdingia</taxon>
    </lineage>
</organism>
<dbReference type="NCBIfam" id="TIGR02118">
    <property type="entry name" value="EthD family reductase"/>
    <property type="match status" value="1"/>
</dbReference>
<evidence type="ECO:0000313" key="3">
    <source>
        <dbReference type="Proteomes" id="UP001247754"/>
    </source>
</evidence>
<dbReference type="SUPFAM" id="SSF54909">
    <property type="entry name" value="Dimeric alpha+beta barrel"/>
    <property type="match status" value="1"/>
</dbReference>
<reference evidence="2 3" key="1">
    <citation type="submission" date="2023-09" db="EMBL/GenBank/DDBJ databases">
        <title>Xinfangfangia sedmenti sp. nov., isolated the sedment.</title>
        <authorList>
            <person name="Xu L."/>
        </authorList>
    </citation>
    <scope>NUCLEOTIDE SEQUENCE [LARGE SCALE GENOMIC DNA]</scope>
    <source>
        <strain evidence="2 3">LG-4</strain>
    </source>
</reference>
<evidence type="ECO:0000259" key="1">
    <source>
        <dbReference type="Pfam" id="PF07110"/>
    </source>
</evidence>
<keyword evidence="3" id="KW-1185">Reference proteome</keyword>
<comment type="caution">
    <text evidence="2">The sequence shown here is derived from an EMBL/GenBank/DDBJ whole genome shotgun (WGS) entry which is preliminary data.</text>
</comment>
<dbReference type="InterPro" id="IPR009799">
    <property type="entry name" value="EthD_dom"/>
</dbReference>
<proteinExistence type="predicted"/>
<sequence>MLIVLGFYKRKPGLSHAEFSRHWRDVHGPLIRNHPVISTYMRRYLQHHLTPGTGFPGVGALDYDGFSESWWDSLEARQEAHGLEDFKQLVIEDERQFIDMDATRILMFDNQNVVIGTDHAAEWMARRG</sequence>
<accession>A0ABU1F2V5</accession>
<dbReference type="EMBL" id="JAVKPH010000001">
    <property type="protein sequence ID" value="MDR5651200.1"/>
    <property type="molecule type" value="Genomic_DNA"/>
</dbReference>